<gene>
    <name evidence="6" type="ORF">ACFOVU_20850</name>
</gene>
<organism evidence="6 7">
    <name type="scientific">Nocardiopsis sediminis</name>
    <dbReference type="NCBI Taxonomy" id="1778267"/>
    <lineage>
        <taxon>Bacteria</taxon>
        <taxon>Bacillati</taxon>
        <taxon>Actinomycetota</taxon>
        <taxon>Actinomycetes</taxon>
        <taxon>Streptosporangiales</taxon>
        <taxon>Nocardiopsidaceae</taxon>
        <taxon>Nocardiopsis</taxon>
    </lineage>
</organism>
<name>A0ABV8FR82_9ACTN</name>
<evidence type="ECO:0000313" key="7">
    <source>
        <dbReference type="Proteomes" id="UP001595847"/>
    </source>
</evidence>
<dbReference type="Pfam" id="PF13411">
    <property type="entry name" value="MerR_1"/>
    <property type="match status" value="1"/>
</dbReference>
<sequence length="281" mass="30249">MLSISDFSDMCHLTPQTLRFYHSEGLLVPAEVDEQTGYRSYTFDQVEQAMLVTVLRGTGMSVKLVRRALDEPDTASDLLQRHIGEMEHQRRAQDEAIGDARVLLGAWPEPRVRHAPEMSVVSKAVPGPSAGDDPGDWGPADAAFTATVAEVVAAVESCGGVVSGTPWRTWANETPEQRRRSNTAEGPHWLVKVPVTADEKALAALPGDVEAQTFEARDELSISIPGTSSMAKFGTAISRLAAHPLEAAFADVSRMRQIVHGDGIETAAPIRGLDEADTTAP</sequence>
<dbReference type="SMART" id="SM00422">
    <property type="entry name" value="HTH_MERR"/>
    <property type="match status" value="1"/>
</dbReference>
<keyword evidence="7" id="KW-1185">Reference proteome</keyword>
<reference evidence="7" key="1">
    <citation type="journal article" date="2019" name="Int. J. Syst. Evol. Microbiol.">
        <title>The Global Catalogue of Microorganisms (GCM) 10K type strain sequencing project: providing services to taxonomists for standard genome sequencing and annotation.</title>
        <authorList>
            <consortium name="The Broad Institute Genomics Platform"/>
            <consortium name="The Broad Institute Genome Sequencing Center for Infectious Disease"/>
            <person name="Wu L."/>
            <person name="Ma J."/>
        </authorList>
    </citation>
    <scope>NUCLEOTIDE SEQUENCE [LARGE SCALE GENOMIC DNA]</scope>
    <source>
        <strain evidence="7">TBRC 1826</strain>
    </source>
</reference>
<dbReference type="Gene3D" id="1.10.1660.10">
    <property type="match status" value="1"/>
</dbReference>
<keyword evidence="1" id="KW-0678">Repressor</keyword>
<dbReference type="PANTHER" id="PTHR30204:SF69">
    <property type="entry name" value="MERR-FAMILY TRANSCRIPTIONAL REGULATOR"/>
    <property type="match status" value="1"/>
</dbReference>
<dbReference type="InterPro" id="IPR047057">
    <property type="entry name" value="MerR_fam"/>
</dbReference>
<protein>
    <submittedName>
        <fullName evidence="6">MerR family transcriptional regulator</fullName>
    </submittedName>
</protein>
<evidence type="ECO:0000256" key="2">
    <source>
        <dbReference type="ARBA" id="ARBA00023015"/>
    </source>
</evidence>
<keyword evidence="3" id="KW-0238">DNA-binding</keyword>
<proteinExistence type="predicted"/>
<dbReference type="EMBL" id="JBHSBH010000013">
    <property type="protein sequence ID" value="MFC3998387.1"/>
    <property type="molecule type" value="Genomic_DNA"/>
</dbReference>
<comment type="caution">
    <text evidence="6">The sequence shown here is derived from an EMBL/GenBank/DDBJ whole genome shotgun (WGS) entry which is preliminary data.</text>
</comment>
<evidence type="ECO:0000313" key="6">
    <source>
        <dbReference type="EMBL" id="MFC3998387.1"/>
    </source>
</evidence>
<evidence type="ECO:0000259" key="5">
    <source>
        <dbReference type="PROSITE" id="PS50937"/>
    </source>
</evidence>
<evidence type="ECO:0000256" key="1">
    <source>
        <dbReference type="ARBA" id="ARBA00022491"/>
    </source>
</evidence>
<dbReference type="PANTHER" id="PTHR30204">
    <property type="entry name" value="REDOX-CYCLING DRUG-SENSING TRANSCRIPTIONAL ACTIVATOR SOXR"/>
    <property type="match status" value="1"/>
</dbReference>
<evidence type="ECO:0000256" key="4">
    <source>
        <dbReference type="ARBA" id="ARBA00023163"/>
    </source>
</evidence>
<dbReference type="Proteomes" id="UP001595847">
    <property type="component" value="Unassembled WGS sequence"/>
</dbReference>
<dbReference type="InterPro" id="IPR009061">
    <property type="entry name" value="DNA-bd_dom_put_sf"/>
</dbReference>
<dbReference type="RefSeq" id="WP_378536192.1">
    <property type="nucleotide sequence ID" value="NZ_JBHSBH010000013.1"/>
</dbReference>
<keyword evidence="4" id="KW-0804">Transcription</keyword>
<evidence type="ECO:0000256" key="3">
    <source>
        <dbReference type="ARBA" id="ARBA00023125"/>
    </source>
</evidence>
<feature type="domain" description="HTH merR-type" evidence="5">
    <location>
        <begin position="1"/>
        <end position="71"/>
    </location>
</feature>
<dbReference type="SUPFAM" id="SSF46955">
    <property type="entry name" value="Putative DNA-binding domain"/>
    <property type="match status" value="1"/>
</dbReference>
<keyword evidence="2" id="KW-0805">Transcription regulation</keyword>
<dbReference type="PROSITE" id="PS50937">
    <property type="entry name" value="HTH_MERR_2"/>
    <property type="match status" value="1"/>
</dbReference>
<dbReference type="InterPro" id="IPR000551">
    <property type="entry name" value="MerR-type_HTH_dom"/>
</dbReference>
<accession>A0ABV8FR82</accession>